<dbReference type="InterPro" id="IPR053025">
    <property type="entry name" value="Mito_ATP_Synthase-Asso"/>
</dbReference>
<keyword evidence="2" id="KW-0812">Transmembrane</keyword>
<dbReference type="Proteomes" id="UP000008063">
    <property type="component" value="Unassembled WGS sequence"/>
</dbReference>
<dbReference type="HOGENOM" id="CLU_084536_0_0_1"/>
<dbReference type="SMART" id="SM00271">
    <property type="entry name" value="DnaJ"/>
    <property type="match status" value="1"/>
</dbReference>
<feature type="compositionally biased region" description="Basic and acidic residues" evidence="1">
    <location>
        <begin position="95"/>
        <end position="107"/>
    </location>
</feature>
<keyword evidence="5" id="KW-1185">Reference proteome</keyword>
<dbReference type="OMA" id="THAWENT"/>
<evidence type="ECO:0000256" key="2">
    <source>
        <dbReference type="SAM" id="Phobius"/>
    </source>
</evidence>
<dbReference type="InterPro" id="IPR018253">
    <property type="entry name" value="DnaJ_domain_CS"/>
</dbReference>
<dbReference type="OrthoDB" id="445556at2759"/>
<organism evidence="5">
    <name type="scientific">Serpula lacrymans var. lacrymans (strain S7.3)</name>
    <name type="common">Dry rot fungus</name>
    <dbReference type="NCBI Taxonomy" id="936435"/>
    <lineage>
        <taxon>Eukaryota</taxon>
        <taxon>Fungi</taxon>
        <taxon>Dikarya</taxon>
        <taxon>Basidiomycota</taxon>
        <taxon>Agaricomycotina</taxon>
        <taxon>Agaricomycetes</taxon>
        <taxon>Agaricomycetidae</taxon>
        <taxon>Boletales</taxon>
        <taxon>Coniophorineae</taxon>
        <taxon>Serpulaceae</taxon>
        <taxon>Serpula</taxon>
    </lineage>
</organism>
<feature type="transmembrane region" description="Helical" evidence="2">
    <location>
        <begin position="243"/>
        <end position="263"/>
    </location>
</feature>
<dbReference type="SUPFAM" id="SSF46565">
    <property type="entry name" value="Chaperone J-domain"/>
    <property type="match status" value="1"/>
</dbReference>
<sequence length="269" mass="29330">MVFRVSLFAMRVVSPSVSHSCSRLKHPSSKCGRSFSSTSRRCGHYETLSVPHNATKAQIKSSFYQLSKLFHPDVAEDPKSREKFQAVSDAYAILGDDRKRREYDRSLKRPAPPPTPTPTTSPTPSSTTSRHRPARPHPHVWEVHRSGKYTYYRPPPGQQTSYTWSRTDPFTSPHVQRATGKSAMPGGAHPRPMEGKARPGPFAGMGTGAGKDAGTGSGSGTAGAPHQQRTETESDRVGRESSVFRVIQVIGIVMVIATIGNGFSVSASW</sequence>
<dbReference type="AlphaFoldDB" id="F8PKH1"/>
<protein>
    <recommendedName>
        <fullName evidence="3">J domain-containing protein</fullName>
    </recommendedName>
</protein>
<reference evidence="5" key="1">
    <citation type="journal article" date="2011" name="Science">
        <title>The plant cell wall-decomposing machinery underlies the functional diversity of forest fungi.</title>
        <authorList>
            <person name="Eastwood D.C."/>
            <person name="Floudas D."/>
            <person name="Binder M."/>
            <person name="Majcherczyk A."/>
            <person name="Schneider P."/>
            <person name="Aerts A."/>
            <person name="Asiegbu F.O."/>
            <person name="Baker S.E."/>
            <person name="Barry K."/>
            <person name="Bendiksby M."/>
            <person name="Blumentritt M."/>
            <person name="Coutinho P.M."/>
            <person name="Cullen D."/>
            <person name="de Vries R.P."/>
            <person name="Gathman A."/>
            <person name="Goodell B."/>
            <person name="Henrissat B."/>
            <person name="Ihrmark K."/>
            <person name="Kauserud H."/>
            <person name="Kohler A."/>
            <person name="LaButti K."/>
            <person name="Lapidus A."/>
            <person name="Lavin J.L."/>
            <person name="Lee Y.-H."/>
            <person name="Lindquist E."/>
            <person name="Lilly W."/>
            <person name="Lucas S."/>
            <person name="Morin E."/>
            <person name="Murat C."/>
            <person name="Oguiza J.A."/>
            <person name="Park J."/>
            <person name="Pisabarro A.G."/>
            <person name="Riley R."/>
            <person name="Rosling A."/>
            <person name="Salamov A."/>
            <person name="Schmidt O."/>
            <person name="Schmutz J."/>
            <person name="Skrede I."/>
            <person name="Stenlid J."/>
            <person name="Wiebenga A."/>
            <person name="Xie X."/>
            <person name="Kuees U."/>
            <person name="Hibbett D.S."/>
            <person name="Hoffmeister D."/>
            <person name="Hoegberg N."/>
            <person name="Martin F."/>
            <person name="Grigoriev I.V."/>
            <person name="Watkinson S.C."/>
        </authorList>
    </citation>
    <scope>NUCLEOTIDE SEQUENCE [LARGE SCALE GENOMIC DNA]</scope>
    <source>
        <strain evidence="5">strain S7.3</strain>
    </source>
</reference>
<evidence type="ECO:0000313" key="5">
    <source>
        <dbReference type="Proteomes" id="UP000008063"/>
    </source>
</evidence>
<evidence type="ECO:0000259" key="3">
    <source>
        <dbReference type="PROSITE" id="PS50076"/>
    </source>
</evidence>
<dbReference type="PANTHER" id="PTHR44873">
    <property type="entry name" value="DNAJ HOMOLOG SUBFAMILY C MEMBER 30, MITOCHONDRIAL"/>
    <property type="match status" value="1"/>
</dbReference>
<dbReference type="EMBL" id="GL945475">
    <property type="protein sequence ID" value="EGO03305.1"/>
    <property type="molecule type" value="Genomic_DNA"/>
</dbReference>
<dbReference type="PANTHER" id="PTHR44873:SF1">
    <property type="entry name" value="DNAJ HOMOLOG SUBFAMILY C MEMBER 30, MITOCHONDRIAL"/>
    <property type="match status" value="1"/>
</dbReference>
<name>F8PKH1_SERL3</name>
<dbReference type="PROSITE" id="PS50076">
    <property type="entry name" value="DNAJ_2"/>
    <property type="match status" value="1"/>
</dbReference>
<dbReference type="InterPro" id="IPR001623">
    <property type="entry name" value="DnaJ_domain"/>
</dbReference>
<dbReference type="InParanoid" id="F8PKH1"/>
<feature type="compositionally biased region" description="Basic and acidic residues" evidence="1">
    <location>
        <begin position="228"/>
        <end position="239"/>
    </location>
</feature>
<keyword evidence="2" id="KW-0472">Membrane</keyword>
<evidence type="ECO:0000256" key="1">
    <source>
        <dbReference type="SAM" id="MobiDB-lite"/>
    </source>
</evidence>
<gene>
    <name evidence="4" type="ORF">SERLA73DRAFT_69195</name>
</gene>
<dbReference type="STRING" id="936435.F8PKH1"/>
<feature type="domain" description="J" evidence="3">
    <location>
        <begin position="43"/>
        <end position="107"/>
    </location>
</feature>
<dbReference type="CDD" id="cd06257">
    <property type="entry name" value="DnaJ"/>
    <property type="match status" value="1"/>
</dbReference>
<dbReference type="Gene3D" id="1.10.287.110">
    <property type="entry name" value="DnaJ domain"/>
    <property type="match status" value="1"/>
</dbReference>
<dbReference type="PRINTS" id="PR00625">
    <property type="entry name" value="JDOMAIN"/>
</dbReference>
<feature type="compositionally biased region" description="Gly residues" evidence="1">
    <location>
        <begin position="203"/>
        <end position="221"/>
    </location>
</feature>
<keyword evidence="2" id="KW-1133">Transmembrane helix</keyword>
<feature type="compositionally biased region" description="Polar residues" evidence="1">
    <location>
        <begin position="158"/>
        <end position="174"/>
    </location>
</feature>
<dbReference type="Pfam" id="PF00226">
    <property type="entry name" value="DnaJ"/>
    <property type="match status" value="1"/>
</dbReference>
<feature type="region of interest" description="Disordered" evidence="1">
    <location>
        <begin position="95"/>
        <end position="239"/>
    </location>
</feature>
<feature type="compositionally biased region" description="Pro residues" evidence="1">
    <location>
        <begin position="110"/>
        <end position="121"/>
    </location>
</feature>
<proteinExistence type="predicted"/>
<dbReference type="InterPro" id="IPR036869">
    <property type="entry name" value="J_dom_sf"/>
</dbReference>
<dbReference type="PROSITE" id="PS00636">
    <property type="entry name" value="DNAJ_1"/>
    <property type="match status" value="1"/>
</dbReference>
<feature type="compositionally biased region" description="Basic residues" evidence="1">
    <location>
        <begin position="129"/>
        <end position="138"/>
    </location>
</feature>
<evidence type="ECO:0000313" key="4">
    <source>
        <dbReference type="EMBL" id="EGO03305.1"/>
    </source>
</evidence>
<accession>F8PKH1</accession>